<dbReference type="EMBL" id="JAYFUM010000014">
    <property type="protein sequence ID" value="MEA5139951.1"/>
    <property type="molecule type" value="Genomic_DNA"/>
</dbReference>
<gene>
    <name evidence="2" type="ORF">VB248_12435</name>
</gene>
<keyword evidence="1" id="KW-0732">Signal</keyword>
<evidence type="ECO:0008006" key="4">
    <source>
        <dbReference type="Google" id="ProtNLM"/>
    </source>
</evidence>
<evidence type="ECO:0000256" key="1">
    <source>
        <dbReference type="SAM" id="SignalP"/>
    </source>
</evidence>
<reference evidence="2 3" key="1">
    <citation type="submission" date="2023-12" db="EMBL/GenBank/DDBJ databases">
        <title>Novel species of the genus Arcicella isolated from rivers.</title>
        <authorList>
            <person name="Lu H."/>
        </authorList>
    </citation>
    <scope>NUCLEOTIDE SEQUENCE [LARGE SCALE GENOMIC DNA]</scope>
    <source>
        <strain evidence="2 3">KCTC 23307</strain>
    </source>
</reference>
<proteinExistence type="predicted"/>
<evidence type="ECO:0000313" key="3">
    <source>
        <dbReference type="Proteomes" id="UP001302949"/>
    </source>
</evidence>
<dbReference type="PROSITE" id="PS51257">
    <property type="entry name" value="PROKAR_LIPOPROTEIN"/>
    <property type="match status" value="1"/>
</dbReference>
<name>A0ABU5QAT1_9BACT</name>
<feature type="signal peptide" evidence="1">
    <location>
        <begin position="1"/>
        <end position="22"/>
    </location>
</feature>
<feature type="chain" id="PRO_5046551554" description="Lipoprotein" evidence="1">
    <location>
        <begin position="23"/>
        <end position="279"/>
    </location>
</feature>
<organism evidence="2 3">
    <name type="scientific">Arcicella rigui</name>
    <dbReference type="NCBI Taxonomy" id="797020"/>
    <lineage>
        <taxon>Bacteria</taxon>
        <taxon>Pseudomonadati</taxon>
        <taxon>Bacteroidota</taxon>
        <taxon>Cytophagia</taxon>
        <taxon>Cytophagales</taxon>
        <taxon>Flectobacillaceae</taxon>
        <taxon>Arcicella</taxon>
    </lineage>
</organism>
<comment type="caution">
    <text evidence="2">The sequence shown here is derived from an EMBL/GenBank/DDBJ whole genome shotgun (WGS) entry which is preliminary data.</text>
</comment>
<evidence type="ECO:0000313" key="2">
    <source>
        <dbReference type="EMBL" id="MEA5139951.1"/>
    </source>
</evidence>
<keyword evidence="3" id="KW-1185">Reference proteome</keyword>
<sequence length="279" mass="32078">MKALIYLLLALVIFTGCSTDNSTTTDEPNSIDSLRQNFNTVFKGVWVLSDYLEAIEKTKSPLKSSDKLEGVVTMVIDKITHADSMRIGVSWNNHEGYDFTAYFRQGQNRNSLKTNLPDYEEKTNFYELSYESIGNEIFLWLNHYNKNKQLIDKRRFDKVATTQPDTDLTWGLQYAVNERLFVGNYLLIDSTETLRKVYLKSDGTLTGYPAFKTYYVMTDYLGGPVAMLDKVIFNIDTDRSKGFAFKKLKDTTYLYSTTGDEDAGEIVKIDKVRYKLVKN</sequence>
<accession>A0ABU5QAT1</accession>
<protein>
    <recommendedName>
        <fullName evidence="4">Lipoprotein</fullName>
    </recommendedName>
</protein>
<dbReference type="RefSeq" id="WP_323297110.1">
    <property type="nucleotide sequence ID" value="NZ_JAYFUM010000014.1"/>
</dbReference>
<dbReference type="Proteomes" id="UP001302949">
    <property type="component" value="Unassembled WGS sequence"/>
</dbReference>